<evidence type="ECO:0000313" key="2">
    <source>
        <dbReference type="Proteomes" id="UP000819052"/>
    </source>
</evidence>
<dbReference type="RefSeq" id="WP_167078740.1">
    <property type="nucleotide sequence ID" value="NZ_VVIW01000014.1"/>
</dbReference>
<sequence length="162" mass="18448">MSIQDLSKEKNYFIELTANLDIFSNRKNNFFKEYHIYLNSALRLVESKFPPEAYEWIGVAAACVDGSATVDEVKDTQNDIYVYRKNILGLNEISIEPSSELDALTLLFLFCVEHADDEYGINCSIKSSVIQAIDEFSTIFIEAFENGENLVLQLHRAFGMPE</sequence>
<dbReference type="Proteomes" id="UP000819052">
    <property type="component" value="Unassembled WGS sequence"/>
</dbReference>
<proteinExistence type="predicted"/>
<protein>
    <submittedName>
        <fullName evidence="1">Uncharacterized protein</fullName>
    </submittedName>
</protein>
<reference evidence="1 2" key="1">
    <citation type="submission" date="2019-09" db="EMBL/GenBank/DDBJ databases">
        <title>Taxonomy of Antarctic Massilia spp.: description of Massilia rubra sp. nov., Massilia aquatica sp. nov., Massilia mucilaginosa sp. nov., Massilia frigida sp. nov. isolated from streams, lakes and regoliths.</title>
        <authorList>
            <person name="Holochova P."/>
            <person name="Sedlacek I."/>
            <person name="Kralova S."/>
            <person name="Maslanova I."/>
            <person name="Busse H.-J."/>
            <person name="Stankova E."/>
            <person name="Vrbovska V."/>
            <person name="Kovarovic V."/>
            <person name="Bartak M."/>
            <person name="Svec P."/>
            <person name="Pantucek R."/>
        </authorList>
    </citation>
    <scope>NUCLEOTIDE SEQUENCE [LARGE SCALE GENOMIC DNA]</scope>
    <source>
        <strain evidence="1 2">CCM 8693</strain>
    </source>
</reference>
<accession>A0ABX0MFS4</accession>
<name>A0ABX0MFS4_9BURK</name>
<organism evidence="1 2">
    <name type="scientific">Massilia aquatica</name>
    <dbReference type="NCBI Taxonomy" id="2609000"/>
    <lineage>
        <taxon>Bacteria</taxon>
        <taxon>Pseudomonadati</taxon>
        <taxon>Pseudomonadota</taxon>
        <taxon>Betaproteobacteria</taxon>
        <taxon>Burkholderiales</taxon>
        <taxon>Oxalobacteraceae</taxon>
        <taxon>Telluria group</taxon>
        <taxon>Massilia</taxon>
    </lineage>
</organism>
<gene>
    <name evidence="1" type="ORF">F1609_21620</name>
</gene>
<comment type="caution">
    <text evidence="1">The sequence shown here is derived from an EMBL/GenBank/DDBJ whole genome shotgun (WGS) entry which is preliminary data.</text>
</comment>
<dbReference type="EMBL" id="VVIW01000014">
    <property type="protein sequence ID" value="NHZ42751.1"/>
    <property type="molecule type" value="Genomic_DNA"/>
</dbReference>
<evidence type="ECO:0000313" key="1">
    <source>
        <dbReference type="EMBL" id="NHZ42751.1"/>
    </source>
</evidence>
<keyword evidence="2" id="KW-1185">Reference proteome</keyword>